<organism evidence="3 4">
    <name type="scientific">Trichogramma brassicae</name>
    <dbReference type="NCBI Taxonomy" id="86971"/>
    <lineage>
        <taxon>Eukaryota</taxon>
        <taxon>Metazoa</taxon>
        <taxon>Ecdysozoa</taxon>
        <taxon>Arthropoda</taxon>
        <taxon>Hexapoda</taxon>
        <taxon>Insecta</taxon>
        <taxon>Pterygota</taxon>
        <taxon>Neoptera</taxon>
        <taxon>Endopterygota</taxon>
        <taxon>Hymenoptera</taxon>
        <taxon>Apocrita</taxon>
        <taxon>Proctotrupomorpha</taxon>
        <taxon>Chalcidoidea</taxon>
        <taxon>Trichogrammatidae</taxon>
        <taxon>Trichogramma</taxon>
    </lineage>
</organism>
<dbReference type="Proteomes" id="UP000479190">
    <property type="component" value="Unassembled WGS sequence"/>
</dbReference>
<name>A0A6H5IHP3_9HYME</name>
<dbReference type="InterPro" id="IPR052391">
    <property type="entry name" value="E3_Ligase-Neurotoxin"/>
</dbReference>
<gene>
    <name evidence="3" type="ORF">TBRA_LOCUS6189</name>
</gene>
<evidence type="ECO:0008006" key="5">
    <source>
        <dbReference type="Google" id="ProtNLM"/>
    </source>
</evidence>
<feature type="repeat" description="ANK" evidence="1">
    <location>
        <begin position="524"/>
        <end position="552"/>
    </location>
</feature>
<reference evidence="3 4" key="1">
    <citation type="submission" date="2020-02" db="EMBL/GenBank/DDBJ databases">
        <authorList>
            <person name="Ferguson B K."/>
        </authorList>
    </citation>
    <scope>NUCLEOTIDE SEQUENCE [LARGE SCALE GENOMIC DNA]</scope>
</reference>
<dbReference type="InterPro" id="IPR036770">
    <property type="entry name" value="Ankyrin_rpt-contain_sf"/>
</dbReference>
<dbReference type="Gene3D" id="1.25.40.20">
    <property type="entry name" value="Ankyrin repeat-containing domain"/>
    <property type="match status" value="2"/>
</dbReference>
<evidence type="ECO:0000313" key="3">
    <source>
        <dbReference type="EMBL" id="CAB0034291.1"/>
    </source>
</evidence>
<dbReference type="SUPFAM" id="SSF48403">
    <property type="entry name" value="Ankyrin repeat"/>
    <property type="match status" value="1"/>
</dbReference>
<feature type="repeat" description="ANK" evidence="1">
    <location>
        <begin position="376"/>
        <end position="408"/>
    </location>
</feature>
<feature type="repeat" description="ANK" evidence="1">
    <location>
        <begin position="451"/>
        <end position="483"/>
    </location>
</feature>
<dbReference type="Pfam" id="PF12796">
    <property type="entry name" value="Ank_2"/>
    <property type="match status" value="1"/>
</dbReference>
<dbReference type="Pfam" id="PF00023">
    <property type="entry name" value="Ank"/>
    <property type="match status" value="1"/>
</dbReference>
<evidence type="ECO:0000313" key="4">
    <source>
        <dbReference type="Proteomes" id="UP000479190"/>
    </source>
</evidence>
<dbReference type="AlphaFoldDB" id="A0A6H5IHP3"/>
<evidence type="ECO:0000256" key="1">
    <source>
        <dbReference type="PROSITE-ProRule" id="PRU00023"/>
    </source>
</evidence>
<accession>A0A6H5IHP3</accession>
<feature type="region of interest" description="Disordered" evidence="2">
    <location>
        <begin position="1"/>
        <end position="38"/>
    </location>
</feature>
<evidence type="ECO:0000256" key="2">
    <source>
        <dbReference type="SAM" id="MobiDB-lite"/>
    </source>
</evidence>
<dbReference type="SMART" id="SM00248">
    <property type="entry name" value="ANK"/>
    <property type="match status" value="6"/>
</dbReference>
<dbReference type="PROSITE" id="PS50088">
    <property type="entry name" value="ANK_REPEAT"/>
    <property type="match status" value="3"/>
</dbReference>
<dbReference type="PANTHER" id="PTHR24133:SF40">
    <property type="entry name" value="ANKYRIN REPEAT DOMAIN 44"/>
    <property type="match status" value="1"/>
</dbReference>
<dbReference type="OrthoDB" id="341259at2759"/>
<keyword evidence="1" id="KW-0040">ANK repeat</keyword>
<sequence length="740" mass="84052">MYPPTPSNARESRTSSSLSWALPSAQPSRSPPRLWPTHRSCWKPRSPWPLPRRRRKSRREDCSATTRGWSDIMFIVPSSTATATYRTDTVFAVDSMAGVCPSSPTATTAGTGDHLSISLNSILVLRVSTTRWRVPLSENKRRKITYLLDIFCVNSMLSIGSFFKILTWWGQTAQSSAAARRKRGGGCWLVYITRGSHGGSHRAVFRLCCRIAFGLFVELIEDWEDDLPNLRHIFRPAEIELLLVDAVDCFRNVIRDPGRTFVDFVARSGYVDEPGKVECRRGIRPSLGRVTPLHRLFELHWDDEREDWVPGGLDGLCFKLLKIYDRYDVDYVEEATGVTHFHVACCCLFASDDDHLRIIKRFLELGQKPNHVVRETGYSPLHLALQRYNGEAVLLLLRAGADPNSATREKEDTPLHIMSRKGVPGAAVAETFFRACDELNRLVRIDARNRWNRTPLVEALFDHNEEVAALLLRRGADPNSVDDEFLDTPLHLCARGHHDEPTEILFKLCDEMNLPLRVNARDNKGKTPLEFAIANLLPDTVDVLLDHGADLSKGLFSTAIDPKMIRSYLSVMHVASGVLTVAERLEAKGYDFSRNDALTIMKCCAEFGLLKKSAVVKKKFYNNEKFTRQAKEVIVNSSLSLYDLVQLRPEEEEKLLTYQDYFRLASSRQLWKISTKFRDACVLHVCQKMSRGFFRRWALDPFYELIHKKLPTECCEVILEKLSNRDLFNICLAAAGPSTS</sequence>
<protein>
    <recommendedName>
        <fullName evidence="5">PRANC domain-containing protein</fullName>
    </recommendedName>
</protein>
<dbReference type="PANTHER" id="PTHR24133">
    <property type="entry name" value="ANKYRIN DOMAIN-CONTAINING"/>
    <property type="match status" value="1"/>
</dbReference>
<dbReference type="EMBL" id="CADCXV010000739">
    <property type="protein sequence ID" value="CAB0034291.1"/>
    <property type="molecule type" value="Genomic_DNA"/>
</dbReference>
<dbReference type="PROSITE" id="PS50297">
    <property type="entry name" value="ANK_REP_REGION"/>
    <property type="match status" value="3"/>
</dbReference>
<keyword evidence="4" id="KW-1185">Reference proteome</keyword>
<proteinExistence type="predicted"/>
<dbReference type="InterPro" id="IPR002110">
    <property type="entry name" value="Ankyrin_rpt"/>
</dbReference>